<comment type="caution">
    <text evidence="1">The sequence shown here is derived from an EMBL/GenBank/DDBJ whole genome shotgun (WGS) entry which is preliminary data.</text>
</comment>
<evidence type="ECO:0000313" key="4">
    <source>
        <dbReference type="Proteomes" id="UP000321514"/>
    </source>
</evidence>
<evidence type="ECO:0000313" key="3">
    <source>
        <dbReference type="Proteomes" id="UP000183760"/>
    </source>
</evidence>
<evidence type="ECO:0000313" key="2">
    <source>
        <dbReference type="EMBL" id="SEU37628.1"/>
    </source>
</evidence>
<name>A0A511T9C1_MYXFU</name>
<protein>
    <submittedName>
        <fullName evidence="1">Uncharacterized protein</fullName>
    </submittedName>
</protein>
<dbReference type="EMBL" id="FOIB01000012">
    <property type="protein sequence ID" value="SEU37628.1"/>
    <property type="molecule type" value="Genomic_DNA"/>
</dbReference>
<gene>
    <name evidence="1" type="ORF">MFU01_58180</name>
    <name evidence="2" type="ORF">SAMN05443572_112169</name>
</gene>
<dbReference type="AlphaFoldDB" id="A0A511T9C1"/>
<dbReference type="EMBL" id="BJXR01000040">
    <property type="protein sequence ID" value="GEN10781.1"/>
    <property type="molecule type" value="Genomic_DNA"/>
</dbReference>
<accession>A0A511T9C1</accession>
<proteinExistence type="predicted"/>
<keyword evidence="3" id="KW-1185">Reference proteome</keyword>
<evidence type="ECO:0000313" key="1">
    <source>
        <dbReference type="EMBL" id="GEN10781.1"/>
    </source>
</evidence>
<dbReference type="RefSeq" id="WP_074958206.1">
    <property type="nucleotide sequence ID" value="NZ_BJXR01000040.1"/>
</dbReference>
<reference evidence="1 4" key="2">
    <citation type="submission" date="2019-07" db="EMBL/GenBank/DDBJ databases">
        <title>Whole genome shotgun sequence of Myxococcus fulvus NBRC 100333.</title>
        <authorList>
            <person name="Hosoyama A."/>
            <person name="Uohara A."/>
            <person name="Ohji S."/>
            <person name="Ichikawa N."/>
        </authorList>
    </citation>
    <scope>NUCLEOTIDE SEQUENCE [LARGE SCALE GENOMIC DNA]</scope>
    <source>
        <strain evidence="1 4">NBRC 100333</strain>
    </source>
</reference>
<organism evidence="1 4">
    <name type="scientific">Myxococcus fulvus</name>
    <dbReference type="NCBI Taxonomy" id="33"/>
    <lineage>
        <taxon>Bacteria</taxon>
        <taxon>Pseudomonadati</taxon>
        <taxon>Myxococcota</taxon>
        <taxon>Myxococcia</taxon>
        <taxon>Myxococcales</taxon>
        <taxon>Cystobacterineae</taxon>
        <taxon>Myxococcaceae</taxon>
        <taxon>Myxococcus</taxon>
    </lineage>
</organism>
<sequence length="160" mass="17985">MSITLRIVEPPDSLPDGYPPLDPEHPVDYRLRYVELDVLIEAMILLGVVAEEPAEGEELLAMDRFGEVGNAFEPEECVRISRSMRRFMQEEVPAEFFATLQERWNDTQAELRQALEARGELVVSGFESFPHDGKSLRNALLHWGAFTALAADNGGLEVVE</sequence>
<reference evidence="2 3" key="1">
    <citation type="submission" date="2016-10" db="EMBL/GenBank/DDBJ databases">
        <authorList>
            <person name="Varghese N."/>
            <person name="Submissions S."/>
        </authorList>
    </citation>
    <scope>NUCLEOTIDE SEQUENCE [LARGE SCALE GENOMIC DNA]</scope>
    <source>
        <strain evidence="2 3">DSM 16525</strain>
    </source>
</reference>
<dbReference type="Proteomes" id="UP000321514">
    <property type="component" value="Unassembled WGS sequence"/>
</dbReference>
<dbReference type="Proteomes" id="UP000183760">
    <property type="component" value="Unassembled WGS sequence"/>
</dbReference>